<accession>A0A0R2JQQ7</accession>
<dbReference type="GO" id="GO:0003700">
    <property type="term" value="F:DNA-binding transcription factor activity"/>
    <property type="evidence" value="ECO:0007669"/>
    <property type="project" value="TreeGrafter"/>
</dbReference>
<name>A0A0R2JQQ7_9LACO</name>
<dbReference type="RefSeq" id="WP_057787673.1">
    <property type="nucleotide sequence ID" value="NZ_JQCD01000024.1"/>
</dbReference>
<dbReference type="InterPro" id="IPR036388">
    <property type="entry name" value="WH-like_DNA-bd_sf"/>
</dbReference>
<dbReference type="InterPro" id="IPR036390">
    <property type="entry name" value="WH_DNA-bd_sf"/>
</dbReference>
<gene>
    <name evidence="1" type="ORF">IV67_GL000399</name>
</gene>
<dbReference type="PROSITE" id="PS51197">
    <property type="entry name" value="HTH_RRF2_2"/>
    <property type="match status" value="1"/>
</dbReference>
<proteinExistence type="predicted"/>
<dbReference type="InterPro" id="IPR000944">
    <property type="entry name" value="Tscrpt_reg_Rrf2"/>
</dbReference>
<protein>
    <recommendedName>
        <fullName evidence="3">Rrf2 family transcriptional regulator</fullName>
    </recommendedName>
</protein>
<evidence type="ECO:0000313" key="1">
    <source>
        <dbReference type="EMBL" id="KRN76890.1"/>
    </source>
</evidence>
<dbReference type="Proteomes" id="UP000051673">
    <property type="component" value="Unassembled WGS sequence"/>
</dbReference>
<evidence type="ECO:0000313" key="2">
    <source>
        <dbReference type="Proteomes" id="UP000051673"/>
    </source>
</evidence>
<dbReference type="PANTHER" id="PTHR33221:SF9">
    <property type="entry name" value="RRF2 FAMILY PROTEIN"/>
    <property type="match status" value="1"/>
</dbReference>
<keyword evidence="2" id="KW-1185">Reference proteome</keyword>
<dbReference type="Gene3D" id="1.10.10.10">
    <property type="entry name" value="Winged helix-like DNA-binding domain superfamily/Winged helix DNA-binding domain"/>
    <property type="match status" value="1"/>
</dbReference>
<reference evidence="1 2" key="1">
    <citation type="journal article" date="2015" name="Genome Announc.">
        <title>Expanding the biotechnology potential of lactobacilli through comparative genomics of 213 strains and associated genera.</title>
        <authorList>
            <person name="Sun Z."/>
            <person name="Harris H.M."/>
            <person name="McCann A."/>
            <person name="Guo C."/>
            <person name="Argimon S."/>
            <person name="Zhang W."/>
            <person name="Yang X."/>
            <person name="Jeffery I.B."/>
            <person name="Cooney J.C."/>
            <person name="Kagawa T.F."/>
            <person name="Liu W."/>
            <person name="Song Y."/>
            <person name="Salvetti E."/>
            <person name="Wrobel A."/>
            <person name="Rasinkangas P."/>
            <person name="Parkhill J."/>
            <person name="Rea M.C."/>
            <person name="O'Sullivan O."/>
            <person name="Ritari J."/>
            <person name="Douillard F.P."/>
            <person name="Paul Ross R."/>
            <person name="Yang R."/>
            <person name="Briner A.E."/>
            <person name="Felis G.E."/>
            <person name="de Vos W.M."/>
            <person name="Barrangou R."/>
            <person name="Klaenhammer T.R."/>
            <person name="Caufield P.W."/>
            <person name="Cui Y."/>
            <person name="Zhang H."/>
            <person name="O'Toole P.W."/>
        </authorList>
    </citation>
    <scope>NUCLEOTIDE SEQUENCE [LARGE SCALE GENOMIC DNA]</scope>
    <source>
        <strain evidence="1 2">DSM 20014</strain>
    </source>
</reference>
<dbReference type="SUPFAM" id="SSF46785">
    <property type="entry name" value="Winged helix' DNA-binding domain"/>
    <property type="match status" value="1"/>
</dbReference>
<dbReference type="PATRIC" id="fig|1620.3.peg.404"/>
<dbReference type="AlphaFoldDB" id="A0A0R2JQQ7"/>
<dbReference type="GO" id="GO:0005829">
    <property type="term" value="C:cytosol"/>
    <property type="evidence" value="ECO:0007669"/>
    <property type="project" value="TreeGrafter"/>
</dbReference>
<dbReference type="STRING" id="1620.IV67_GL000399"/>
<dbReference type="EMBL" id="JQCD01000024">
    <property type="protein sequence ID" value="KRN76890.1"/>
    <property type="molecule type" value="Genomic_DNA"/>
</dbReference>
<dbReference type="PANTHER" id="PTHR33221">
    <property type="entry name" value="WINGED HELIX-TURN-HELIX TRANSCRIPTIONAL REGULATOR, RRF2 FAMILY"/>
    <property type="match status" value="1"/>
</dbReference>
<dbReference type="Pfam" id="PF02082">
    <property type="entry name" value="Rrf2"/>
    <property type="match status" value="1"/>
</dbReference>
<comment type="caution">
    <text evidence="1">The sequence shown here is derived from an EMBL/GenBank/DDBJ whole genome shotgun (WGS) entry which is preliminary data.</text>
</comment>
<sequence>MKFKESFEGAICIVLLLANDRYPGKISSNEISTIMHSSNAYTKKILANLVRGNVIASDTGKNGGYYLLKDMDQLSLLDIYHATEGSDKSYHPKHMADNFLEGANDIRAKEYEVAHFMEDAENEYLQILDTYKLSRLVNEKSVEALL</sequence>
<organism evidence="1 2">
    <name type="scientific">Weissella minor</name>
    <dbReference type="NCBI Taxonomy" id="1620"/>
    <lineage>
        <taxon>Bacteria</taxon>
        <taxon>Bacillati</taxon>
        <taxon>Bacillota</taxon>
        <taxon>Bacilli</taxon>
        <taxon>Lactobacillales</taxon>
        <taxon>Lactobacillaceae</taxon>
        <taxon>Weissella</taxon>
    </lineage>
</organism>
<dbReference type="OrthoDB" id="9808360at2"/>
<evidence type="ECO:0008006" key="3">
    <source>
        <dbReference type="Google" id="ProtNLM"/>
    </source>
</evidence>